<evidence type="ECO:0000313" key="3">
    <source>
        <dbReference type="Proteomes" id="UP000215383"/>
    </source>
</evidence>
<dbReference type="CDD" id="cd00291">
    <property type="entry name" value="SirA_YedF_YeeD"/>
    <property type="match status" value="1"/>
</dbReference>
<dbReference type="Gene3D" id="3.30.110.40">
    <property type="entry name" value="TusA-like domain"/>
    <property type="match status" value="1"/>
</dbReference>
<dbReference type="Pfam" id="PF01206">
    <property type="entry name" value="TusA"/>
    <property type="match status" value="1"/>
</dbReference>
<dbReference type="InterPro" id="IPR019870">
    <property type="entry name" value="Se_metab_YedF"/>
</dbReference>
<dbReference type="AlphaFoldDB" id="A0A239TYU1"/>
<name>A0A239TYU1_9FIRM</name>
<feature type="domain" description="UPF0033" evidence="1">
    <location>
        <begin position="6"/>
        <end position="76"/>
    </location>
</feature>
<evidence type="ECO:0000259" key="1">
    <source>
        <dbReference type="Pfam" id="PF01206"/>
    </source>
</evidence>
<dbReference type="Proteomes" id="UP000215383">
    <property type="component" value="Chromosome 1"/>
</dbReference>
<dbReference type="InterPro" id="IPR001455">
    <property type="entry name" value="TusA-like"/>
</dbReference>
<dbReference type="SUPFAM" id="SSF64307">
    <property type="entry name" value="SirA-like"/>
    <property type="match status" value="1"/>
</dbReference>
<dbReference type="InterPro" id="IPR036868">
    <property type="entry name" value="TusA-like_sf"/>
</dbReference>
<accession>A0A239TYU1</accession>
<sequence>MIFMEKTIDARGQSCLNPLAMAKNVLKTLSVDDKLNVVVDNIVSAQDLEEMAEQMNLPSQKIQQGTDYVVSLFVKKSFFVPQYDEVKKDESLKLKSSFIVVIDSEFMGKGDNKLGTNLLKSFIYTLASSEEFPTKIIMYNSGVKLAVDGSAVLADLKKLQNVGVEILVNDTSLEYYGLKDKLAVGKLISMADLIKIQVEARKIIKL</sequence>
<reference evidence="2 3" key="1">
    <citation type="submission" date="2017-06" db="EMBL/GenBank/DDBJ databases">
        <authorList>
            <consortium name="Pathogen Informatics"/>
        </authorList>
    </citation>
    <scope>NUCLEOTIDE SEQUENCE [LARGE SCALE GENOMIC DNA]</scope>
    <source>
        <strain evidence="2 3">NCTC10570</strain>
    </source>
</reference>
<dbReference type="InterPro" id="IPR027396">
    <property type="entry name" value="DsrEFH-like"/>
</dbReference>
<dbReference type="SUPFAM" id="SSF75169">
    <property type="entry name" value="DsrEFH-like"/>
    <property type="match status" value="1"/>
</dbReference>
<organism evidence="2 3">
    <name type="scientific">Megamonas hypermegale</name>
    <dbReference type="NCBI Taxonomy" id="158847"/>
    <lineage>
        <taxon>Bacteria</taxon>
        <taxon>Bacillati</taxon>
        <taxon>Bacillota</taxon>
        <taxon>Negativicutes</taxon>
        <taxon>Selenomonadales</taxon>
        <taxon>Selenomonadaceae</taxon>
        <taxon>Megamonas</taxon>
    </lineage>
</organism>
<dbReference type="NCBIfam" id="TIGR03527">
    <property type="entry name" value="selenium_YedF"/>
    <property type="match status" value="1"/>
</dbReference>
<proteinExistence type="predicted"/>
<dbReference type="eggNOG" id="COG1416">
    <property type="taxonomic scope" value="Bacteria"/>
</dbReference>
<keyword evidence="3" id="KW-1185">Reference proteome</keyword>
<gene>
    <name evidence="2" type="ORF">SAMEA4364220_01627</name>
</gene>
<evidence type="ECO:0000313" key="2">
    <source>
        <dbReference type="EMBL" id="SNV02549.1"/>
    </source>
</evidence>
<dbReference type="EMBL" id="LT906446">
    <property type="protein sequence ID" value="SNV02549.1"/>
    <property type="molecule type" value="Genomic_DNA"/>
</dbReference>
<protein>
    <submittedName>
        <fullName evidence="2">Selenium metabolism protein YedF</fullName>
    </submittedName>
</protein>
<dbReference type="eggNOG" id="COG0425">
    <property type="taxonomic scope" value="Bacteria"/>
</dbReference>